<proteinExistence type="predicted"/>
<sequence>MDLGNGKHTGQVLFSAIGKVEQLTSRKSAPVAKLPIATNEFNAQMQPHRNIYRFFENRIIAPIFELVASVTDDSINI</sequence>
<name>A0A3N4PUV0_9BACT</name>
<dbReference type="EMBL" id="RPDH01000001">
    <property type="protein sequence ID" value="RPE12563.1"/>
    <property type="molecule type" value="Genomic_DNA"/>
</dbReference>
<keyword evidence="2" id="KW-1185">Reference proteome</keyword>
<organism evidence="1 2">
    <name type="scientific">Chitinophaga lutea</name>
    <dbReference type="NCBI Taxonomy" id="2488634"/>
    <lineage>
        <taxon>Bacteria</taxon>
        <taxon>Pseudomonadati</taxon>
        <taxon>Bacteroidota</taxon>
        <taxon>Chitinophagia</taxon>
        <taxon>Chitinophagales</taxon>
        <taxon>Chitinophagaceae</taxon>
        <taxon>Chitinophaga</taxon>
    </lineage>
</organism>
<accession>A0A3N4PUV0</accession>
<evidence type="ECO:0000313" key="1">
    <source>
        <dbReference type="EMBL" id="RPE12563.1"/>
    </source>
</evidence>
<dbReference type="OrthoDB" id="5298642at2"/>
<protein>
    <submittedName>
        <fullName evidence="1">Uncharacterized protein</fullName>
    </submittedName>
</protein>
<evidence type="ECO:0000313" key="2">
    <source>
        <dbReference type="Proteomes" id="UP000278351"/>
    </source>
</evidence>
<reference evidence="1 2" key="1">
    <citation type="submission" date="2018-11" db="EMBL/GenBank/DDBJ databases">
        <title>Chitinophaga lutea sp.nov., isolate from arsenic contaminated soil.</title>
        <authorList>
            <person name="Zong Y."/>
        </authorList>
    </citation>
    <scope>NUCLEOTIDE SEQUENCE [LARGE SCALE GENOMIC DNA]</scope>
    <source>
        <strain evidence="1 2">ZY74</strain>
    </source>
</reference>
<dbReference type="AlphaFoldDB" id="A0A3N4PUV0"/>
<dbReference type="RefSeq" id="WP_123845074.1">
    <property type="nucleotide sequence ID" value="NZ_RPDH01000001.1"/>
</dbReference>
<comment type="caution">
    <text evidence="1">The sequence shown here is derived from an EMBL/GenBank/DDBJ whole genome shotgun (WGS) entry which is preliminary data.</text>
</comment>
<gene>
    <name evidence="1" type="ORF">EGT74_03145</name>
</gene>
<dbReference type="Proteomes" id="UP000278351">
    <property type="component" value="Unassembled WGS sequence"/>
</dbReference>